<comment type="cofactor">
    <cofactor evidence="1">
        <name>FAD</name>
        <dbReference type="ChEBI" id="CHEBI:57692"/>
    </cofactor>
</comment>
<evidence type="ECO:0000313" key="16">
    <source>
        <dbReference type="EMBL" id="XDQ66830.1"/>
    </source>
</evidence>
<reference evidence="16" key="1">
    <citation type="submission" date="2024-07" db="EMBL/GenBank/DDBJ databases">
        <authorList>
            <person name="Yu S.T."/>
        </authorList>
    </citation>
    <scope>NUCLEOTIDE SEQUENCE</scope>
    <source>
        <strain evidence="16">R35</strain>
    </source>
</reference>
<dbReference type="PANTHER" id="PTHR42802:SF1">
    <property type="entry name" value="L-ORNITHINE N(5)-MONOOXYGENASE"/>
    <property type="match status" value="1"/>
</dbReference>
<gene>
    <name evidence="16" type="ORF">AB5J50_41630</name>
</gene>
<evidence type="ECO:0000256" key="13">
    <source>
        <dbReference type="ARBA" id="ARBA00032493"/>
    </source>
</evidence>
<evidence type="ECO:0000256" key="6">
    <source>
        <dbReference type="ARBA" id="ARBA00022630"/>
    </source>
</evidence>
<evidence type="ECO:0000256" key="7">
    <source>
        <dbReference type="ARBA" id="ARBA00022827"/>
    </source>
</evidence>
<evidence type="ECO:0000256" key="12">
    <source>
        <dbReference type="ARBA" id="ARBA00031158"/>
    </source>
</evidence>
<keyword evidence="6" id="KW-0285">Flavoprotein</keyword>
<protein>
    <recommendedName>
        <fullName evidence="5">L-lysine N6-monooxygenase MbtG</fullName>
        <ecNumber evidence="4">1.14.13.59</ecNumber>
    </recommendedName>
    <alternativeName>
        <fullName evidence="14">Lysine 6-N-hydroxylase</fullName>
    </alternativeName>
    <alternativeName>
        <fullName evidence="13">Lysine N6-hydroxylase</fullName>
    </alternativeName>
    <alternativeName>
        <fullName evidence="11">Lysine-N-oxygenase</fullName>
    </alternativeName>
    <alternativeName>
        <fullName evidence="12">Mycobactin synthase protein G</fullName>
    </alternativeName>
</protein>
<evidence type="ECO:0000256" key="11">
    <source>
        <dbReference type="ARBA" id="ARBA00029939"/>
    </source>
</evidence>
<accession>A0AB39SM95</accession>
<dbReference type="PANTHER" id="PTHR42802">
    <property type="entry name" value="MONOOXYGENASE"/>
    <property type="match status" value="1"/>
</dbReference>
<evidence type="ECO:0000256" key="15">
    <source>
        <dbReference type="ARBA" id="ARBA00048407"/>
    </source>
</evidence>
<evidence type="ECO:0000256" key="10">
    <source>
        <dbReference type="ARBA" id="ARBA00023033"/>
    </source>
</evidence>
<evidence type="ECO:0000256" key="4">
    <source>
        <dbReference type="ARBA" id="ARBA00013076"/>
    </source>
</evidence>
<dbReference type="EMBL" id="CP163440">
    <property type="protein sequence ID" value="XDQ66830.1"/>
    <property type="molecule type" value="Genomic_DNA"/>
</dbReference>
<keyword evidence="9" id="KW-0560">Oxidoreductase</keyword>
<dbReference type="EC" id="1.14.13.59" evidence="4"/>
<dbReference type="AlphaFoldDB" id="A0AB39SM95"/>
<sequence length="412" mass="45707">MSDHILDYAAVGVGPANMSLAALAHRIDGLQGACLERRESFSWHPGLLLPEATLQVSLLKDLVTLVDPTSPFSFLSFLSTTGRLYRFLAADFPAVLRTEFNQYLQWVAGQLPNLTFGADVRTVDFHGGAFHVRTDESEVTARHLVLGTGLTPSVPEPFRPFLGPTVFHSGEFLLRAPDVTGRRVVVVGGGQSGAEIVRHLATNSPAHSITWASRRQSFLPMDDSPFANDLYSPEYVRHFHGLPADRKARLLERQKYTSDGIDLQVLQDIYRLSYRDEFIENTPGRLRFLPDCRVTALEGGPDEWKLFTDFTDSSGLDAPAALAADIVILCTGYAYELPEFMASLAPRLRRTDGLLDVRDDFSLAWDGPSENRIYLQNGARHSWGVADPNLSLLAWRSAVILNSMLGETRYTV</sequence>
<dbReference type="InterPro" id="IPR036188">
    <property type="entry name" value="FAD/NAD-bd_sf"/>
</dbReference>
<comment type="similarity">
    <text evidence="3">Belongs to the lysine N(6)-hydroxylase/L-ornithine N(5)-oxygenase family.</text>
</comment>
<evidence type="ECO:0000256" key="14">
    <source>
        <dbReference type="ARBA" id="ARBA00032738"/>
    </source>
</evidence>
<dbReference type="Pfam" id="PF13434">
    <property type="entry name" value="Lys_Orn_oxgnase"/>
    <property type="match status" value="1"/>
</dbReference>
<dbReference type="SUPFAM" id="SSF51905">
    <property type="entry name" value="FAD/NAD(P)-binding domain"/>
    <property type="match status" value="2"/>
</dbReference>
<comment type="catalytic activity">
    <reaction evidence="15">
        <text>L-lysine + NADPH + O2 = N(6)-hydroxy-L-lysine + NADP(+) + H2O</text>
        <dbReference type="Rhea" id="RHEA:23228"/>
        <dbReference type="ChEBI" id="CHEBI:15377"/>
        <dbReference type="ChEBI" id="CHEBI:15379"/>
        <dbReference type="ChEBI" id="CHEBI:32551"/>
        <dbReference type="ChEBI" id="CHEBI:57783"/>
        <dbReference type="ChEBI" id="CHEBI:57820"/>
        <dbReference type="ChEBI" id="CHEBI:58349"/>
        <dbReference type="EC" id="1.14.13.59"/>
    </reaction>
</comment>
<keyword evidence="10" id="KW-0503">Monooxygenase</keyword>
<dbReference type="GO" id="GO:0047091">
    <property type="term" value="F:L-lysine 6-monooxygenase (NADPH) activity"/>
    <property type="evidence" value="ECO:0007669"/>
    <property type="project" value="UniProtKB-EC"/>
</dbReference>
<keyword evidence="8" id="KW-0521">NADP</keyword>
<name>A0AB39SM95_9ACTN</name>
<proteinExistence type="inferred from homology"/>
<evidence type="ECO:0000256" key="2">
    <source>
        <dbReference type="ARBA" id="ARBA00004924"/>
    </source>
</evidence>
<dbReference type="PRINTS" id="PR00368">
    <property type="entry name" value="FADPNR"/>
</dbReference>
<keyword evidence="7" id="KW-0274">FAD</keyword>
<evidence type="ECO:0000256" key="8">
    <source>
        <dbReference type="ARBA" id="ARBA00022857"/>
    </source>
</evidence>
<organism evidence="16">
    <name type="scientific">Streptomyces sp. R35</name>
    <dbReference type="NCBI Taxonomy" id="3238630"/>
    <lineage>
        <taxon>Bacteria</taxon>
        <taxon>Bacillati</taxon>
        <taxon>Actinomycetota</taxon>
        <taxon>Actinomycetes</taxon>
        <taxon>Kitasatosporales</taxon>
        <taxon>Streptomycetaceae</taxon>
        <taxon>Streptomyces</taxon>
    </lineage>
</organism>
<evidence type="ECO:0000256" key="3">
    <source>
        <dbReference type="ARBA" id="ARBA00007588"/>
    </source>
</evidence>
<dbReference type="InterPro" id="IPR025700">
    <property type="entry name" value="Lys/Orn_oxygenase"/>
</dbReference>
<comment type="pathway">
    <text evidence="2">Siderophore biosynthesis.</text>
</comment>
<evidence type="ECO:0000256" key="5">
    <source>
        <dbReference type="ARBA" id="ARBA00016406"/>
    </source>
</evidence>
<dbReference type="RefSeq" id="WP_369263796.1">
    <property type="nucleotide sequence ID" value="NZ_CP163440.1"/>
</dbReference>
<evidence type="ECO:0000256" key="1">
    <source>
        <dbReference type="ARBA" id="ARBA00001974"/>
    </source>
</evidence>
<dbReference type="Gene3D" id="3.50.50.60">
    <property type="entry name" value="FAD/NAD(P)-binding domain"/>
    <property type="match status" value="1"/>
</dbReference>
<evidence type="ECO:0000256" key="9">
    <source>
        <dbReference type="ARBA" id="ARBA00023002"/>
    </source>
</evidence>